<dbReference type="PANTHER" id="PTHR35340">
    <property type="entry name" value="PQQ ENZYME REPEAT PROTEIN-RELATED"/>
    <property type="match status" value="1"/>
</dbReference>
<dbReference type="InterPro" id="IPR053143">
    <property type="entry name" value="Arylsulfate_ST"/>
</dbReference>
<organism evidence="1 2">
    <name type="scientific">Cytospora mali</name>
    <name type="common">Apple Valsa canker fungus</name>
    <name type="synonym">Valsa mali</name>
    <dbReference type="NCBI Taxonomy" id="578113"/>
    <lineage>
        <taxon>Eukaryota</taxon>
        <taxon>Fungi</taxon>
        <taxon>Dikarya</taxon>
        <taxon>Ascomycota</taxon>
        <taxon>Pezizomycotina</taxon>
        <taxon>Sordariomycetes</taxon>
        <taxon>Sordariomycetidae</taxon>
        <taxon>Diaporthales</taxon>
        <taxon>Cytosporaceae</taxon>
        <taxon>Cytospora</taxon>
    </lineage>
</organism>
<dbReference type="OrthoDB" id="5377172at2759"/>
<accession>A0A194VPG7</accession>
<gene>
    <name evidence="1" type="ORF">VM1G_02160</name>
</gene>
<proteinExistence type="predicted"/>
<dbReference type="EMBL" id="CM003099">
    <property type="protein sequence ID" value="KUI65872.1"/>
    <property type="molecule type" value="Genomic_DNA"/>
</dbReference>
<dbReference type="Proteomes" id="UP000078559">
    <property type="component" value="Chromosome 2"/>
</dbReference>
<keyword evidence="2" id="KW-1185">Reference proteome</keyword>
<evidence type="ECO:0000313" key="2">
    <source>
        <dbReference type="Proteomes" id="UP000078559"/>
    </source>
</evidence>
<dbReference type="PANTHER" id="PTHR35340:SF6">
    <property type="entry name" value="ASST-DOMAIN-CONTAINING PROTEIN"/>
    <property type="match status" value="1"/>
</dbReference>
<dbReference type="InterPro" id="IPR039535">
    <property type="entry name" value="ASST-like"/>
</dbReference>
<name>A0A194VPG7_CYTMA</name>
<dbReference type="Pfam" id="PF14269">
    <property type="entry name" value="Arylsulfotran_2"/>
    <property type="match status" value="1"/>
</dbReference>
<protein>
    <submittedName>
        <fullName evidence="1">Uncharacterized protein</fullName>
    </submittedName>
</protein>
<evidence type="ECO:0000313" key="1">
    <source>
        <dbReference type="EMBL" id="KUI65872.1"/>
    </source>
</evidence>
<dbReference type="AlphaFoldDB" id="A0A194VPG7"/>
<sequence length="505" mass="56101">MTVLAATPSTSEVWPYQTFVTEPTFRPPVINITKTGNTAPGFFFFDQMSTSTSIIGAAEAAALIMDEEGQLIWQSDPSKPPKKNFTPAKLHGETVLVYWSGIDAMASGGPTYGTITLLDDSYSFLYNVTMNIPGLFYSSTYSSLIDSHEASITPENTMLVVTWEPVPWNLTSIGGPLEGWILDGVVAEIEIGTNNVLWTWRTSDHVPITDSHAPLNTTEYTSGINSTNPWDVYHLNSAVEFEGGVILSMRHCWEAVYLNKKTGDVEWRVQADGSGEFEIDPAAVFRWQHDIRLRRSHEGDLLMHLFNNDNNFWPPHNTSKGNLMKVDTEAKRVTSLKVFEDTKDIIQGSTMGNYGALSNGNVLLYYGSQPVAKEFGPQGDVRLTYQFGPDKDLYGPGFASYRLYKSEWKGCPDGLPKVAACKRNQDQMNIYMSWNGATEVKYWNLYSEKEGKVTLIQGNITKTGFETEAIVPALQYSSVLAEAVGGCQGLNETKRSVVFLILDKC</sequence>
<reference evidence="1" key="1">
    <citation type="submission" date="2014-12" db="EMBL/GenBank/DDBJ databases">
        <title>Genome Sequence of Valsa Canker Pathogens Uncovers a Specific Adaption of Colonization on Woody Bark.</title>
        <authorList>
            <person name="Yin Z."/>
            <person name="Liu H."/>
            <person name="Gao X."/>
            <person name="Li Z."/>
            <person name="Song N."/>
            <person name="Ke X."/>
            <person name="Dai Q."/>
            <person name="Wu Y."/>
            <person name="Sun Y."/>
            <person name="Xu J.-R."/>
            <person name="Kang Z.K."/>
            <person name="Wang L."/>
            <person name="Huang L."/>
        </authorList>
    </citation>
    <scope>NUCLEOTIDE SEQUENCE [LARGE SCALE GENOMIC DNA]</scope>
    <source>
        <strain evidence="1">03-8</strain>
    </source>
</reference>